<keyword evidence="7" id="KW-1133">Transmembrane helix</keyword>
<dbReference type="InterPro" id="IPR036097">
    <property type="entry name" value="HisK_dim/P_sf"/>
</dbReference>
<dbReference type="InterPro" id="IPR011990">
    <property type="entry name" value="TPR-like_helical_dom_sf"/>
</dbReference>
<dbReference type="PROSITE" id="PS50109">
    <property type="entry name" value="HIS_KIN"/>
    <property type="match status" value="1"/>
</dbReference>
<evidence type="ECO:0000256" key="4">
    <source>
        <dbReference type="ARBA" id="ARBA00023012"/>
    </source>
</evidence>
<dbReference type="SUPFAM" id="SSF55874">
    <property type="entry name" value="ATPase domain of HSP90 chaperone/DNA topoisomerase II/histidine kinase"/>
    <property type="match status" value="1"/>
</dbReference>
<dbReference type="SMART" id="SM00448">
    <property type="entry name" value="REC"/>
    <property type="match status" value="1"/>
</dbReference>
<dbReference type="InterPro" id="IPR003661">
    <property type="entry name" value="HisK_dim/P_dom"/>
</dbReference>
<feature type="transmembrane region" description="Helical" evidence="7">
    <location>
        <begin position="319"/>
        <end position="338"/>
    </location>
</feature>
<gene>
    <name evidence="10" type="ORF">ACFQ2E_10075</name>
</gene>
<dbReference type="SUPFAM" id="SSF48452">
    <property type="entry name" value="TPR-like"/>
    <property type="match status" value="1"/>
</dbReference>
<dbReference type="Pfam" id="PF02518">
    <property type="entry name" value="HATPase_c"/>
    <property type="match status" value="1"/>
</dbReference>
<feature type="modified residue" description="4-aspartylphosphate" evidence="5">
    <location>
        <position position="676"/>
    </location>
</feature>
<keyword evidence="10" id="KW-0067">ATP-binding</keyword>
<dbReference type="SMART" id="SM00388">
    <property type="entry name" value="HisKA"/>
    <property type="match status" value="1"/>
</dbReference>
<dbReference type="EC" id="2.7.13.3" evidence="2"/>
<dbReference type="PROSITE" id="PS50005">
    <property type="entry name" value="TPR"/>
    <property type="match status" value="2"/>
</dbReference>
<evidence type="ECO:0000259" key="9">
    <source>
        <dbReference type="PROSITE" id="PS50110"/>
    </source>
</evidence>
<name>A0ABW3RCD6_9FLAO</name>
<evidence type="ECO:0000256" key="5">
    <source>
        <dbReference type="PROSITE-ProRule" id="PRU00169"/>
    </source>
</evidence>
<dbReference type="CDD" id="cd16922">
    <property type="entry name" value="HATPase_EvgS-ArcB-TorS-like"/>
    <property type="match status" value="1"/>
</dbReference>
<dbReference type="Gene3D" id="3.40.50.2300">
    <property type="match status" value="1"/>
</dbReference>
<dbReference type="RefSeq" id="WP_311939551.1">
    <property type="nucleotide sequence ID" value="NZ_JAVSCK010000003.1"/>
</dbReference>
<sequence length="755" mass="86461">MKTNLLVVFLLVTSVIFGKTDRDIIKEIDKKNASALILFNNQQIVKSFKEFIHAKALSDSIQDNYGSATANFHLGNIYYLMENYKSAQEHYQLTLDVLKEIDDDYLVSSSYLNLAKIFRDQNNHDKSIEYFEKALRFSVAKRNLPAIEKENIQNVYVEAKINLCELYIEKNNLDEALINLLKLGSYLKTDTINSSLEGYYNYVYGIYYAKKELYNNASNKFRQAVFLLNEDTEEVDLDLLSSIYMQLSIALAKSGKSTEAYITLLEQNNYKDQLSNEEKNRQDLLVKSKFLIEDYKNEAKTANIARLQQLEIANKFKKINIVFFVTLLLLVVSFIVIYKSYSSKIKLSKTLKLKNSELQLAKDEALKTSELKSKFISNVSHELRTPLYGVVGITSLLLNEKKNLSERDRKYLNSLKYSGDYLLNLVNDILQANKMEAQKIELKNVSVNIKSLMQRIVDSFEYRLQESNNRIKLSMDEGIPEYVKVDKVRMSQVLLNLIGNSIKFTESGVIDLRIKLLNLGDEKVSLRFEIEDNGKGIPQDKFKTIFDNFSQLGNESNTNYQGTGLGLSITKNIIQLFESQIELESEVGKGTKFSFNVDFEIDQESKTIVDLNASKKVELITGNKFKVLIVEDNKINQIVTKNLLVKQNYVCDIVDNGLEAVERMQAKNNYDLILMDINMPIMNGNDATVAIRKFNKEIPIIALTAADIEEVKQDFDIIGFNDIITKPFDNYEFFQTIASHIQNSNSCEVKLVKAS</sequence>
<keyword evidence="7" id="KW-0472">Membrane</keyword>
<dbReference type="Gene3D" id="3.30.565.10">
    <property type="entry name" value="Histidine kinase-like ATPase, C-terminal domain"/>
    <property type="match status" value="1"/>
</dbReference>
<keyword evidence="3 5" id="KW-0597">Phosphoprotein</keyword>
<evidence type="ECO:0000256" key="7">
    <source>
        <dbReference type="SAM" id="Phobius"/>
    </source>
</evidence>
<keyword evidence="6" id="KW-0802">TPR repeat</keyword>
<evidence type="ECO:0000256" key="2">
    <source>
        <dbReference type="ARBA" id="ARBA00012438"/>
    </source>
</evidence>
<evidence type="ECO:0000256" key="3">
    <source>
        <dbReference type="ARBA" id="ARBA00022553"/>
    </source>
</evidence>
<dbReference type="PANTHER" id="PTHR45339">
    <property type="entry name" value="HYBRID SIGNAL TRANSDUCTION HISTIDINE KINASE J"/>
    <property type="match status" value="1"/>
</dbReference>
<dbReference type="PROSITE" id="PS50110">
    <property type="entry name" value="RESPONSE_REGULATORY"/>
    <property type="match status" value="1"/>
</dbReference>
<dbReference type="CDD" id="cd00082">
    <property type="entry name" value="HisKA"/>
    <property type="match status" value="1"/>
</dbReference>
<evidence type="ECO:0000313" key="10">
    <source>
        <dbReference type="EMBL" id="MFD1162765.1"/>
    </source>
</evidence>
<evidence type="ECO:0000259" key="8">
    <source>
        <dbReference type="PROSITE" id="PS50109"/>
    </source>
</evidence>
<reference evidence="11" key="1">
    <citation type="journal article" date="2019" name="Int. J. Syst. Evol. Microbiol.">
        <title>The Global Catalogue of Microorganisms (GCM) 10K type strain sequencing project: providing services to taxonomists for standard genome sequencing and annotation.</title>
        <authorList>
            <consortium name="The Broad Institute Genomics Platform"/>
            <consortium name="The Broad Institute Genome Sequencing Center for Infectious Disease"/>
            <person name="Wu L."/>
            <person name="Ma J."/>
        </authorList>
    </citation>
    <scope>NUCLEOTIDE SEQUENCE [LARGE SCALE GENOMIC DNA]</scope>
    <source>
        <strain evidence="11">CCUG 63246</strain>
    </source>
</reference>
<dbReference type="Pfam" id="PF00072">
    <property type="entry name" value="Response_reg"/>
    <property type="match status" value="1"/>
</dbReference>
<keyword evidence="10" id="KW-0547">Nucleotide-binding</keyword>
<feature type="repeat" description="TPR" evidence="6">
    <location>
        <begin position="68"/>
        <end position="101"/>
    </location>
</feature>
<dbReference type="PRINTS" id="PR00344">
    <property type="entry name" value="BCTRLSENSOR"/>
</dbReference>
<dbReference type="CDD" id="cd17546">
    <property type="entry name" value="REC_hyHK_CKI1_RcsC-like"/>
    <property type="match status" value="1"/>
</dbReference>
<dbReference type="InterPro" id="IPR036890">
    <property type="entry name" value="HATPase_C_sf"/>
</dbReference>
<protein>
    <recommendedName>
        <fullName evidence="2">histidine kinase</fullName>
        <ecNumber evidence="2">2.7.13.3</ecNumber>
    </recommendedName>
</protein>
<dbReference type="InterPro" id="IPR019734">
    <property type="entry name" value="TPR_rpt"/>
</dbReference>
<comment type="caution">
    <text evidence="10">The sequence shown here is derived from an EMBL/GenBank/DDBJ whole genome shotgun (WGS) entry which is preliminary data.</text>
</comment>
<feature type="domain" description="Histidine kinase" evidence="8">
    <location>
        <begin position="378"/>
        <end position="601"/>
    </location>
</feature>
<keyword evidence="4" id="KW-0902">Two-component regulatory system</keyword>
<organism evidence="10 11">
    <name type="scientific">Hwangdonia seohaensis</name>
    <dbReference type="NCBI Taxonomy" id="1240727"/>
    <lineage>
        <taxon>Bacteria</taxon>
        <taxon>Pseudomonadati</taxon>
        <taxon>Bacteroidota</taxon>
        <taxon>Flavobacteriia</taxon>
        <taxon>Flavobacteriales</taxon>
        <taxon>Flavobacteriaceae</taxon>
        <taxon>Hwangdonia</taxon>
    </lineage>
</organism>
<feature type="repeat" description="TPR" evidence="6">
    <location>
        <begin position="108"/>
        <end position="141"/>
    </location>
</feature>
<proteinExistence type="predicted"/>
<dbReference type="SMART" id="SM00028">
    <property type="entry name" value="TPR"/>
    <property type="match status" value="2"/>
</dbReference>
<accession>A0ABW3RCD6</accession>
<keyword evidence="11" id="KW-1185">Reference proteome</keyword>
<dbReference type="GO" id="GO:0005524">
    <property type="term" value="F:ATP binding"/>
    <property type="evidence" value="ECO:0007669"/>
    <property type="project" value="UniProtKB-KW"/>
</dbReference>
<evidence type="ECO:0000256" key="6">
    <source>
        <dbReference type="PROSITE-ProRule" id="PRU00339"/>
    </source>
</evidence>
<dbReference type="InterPro" id="IPR004358">
    <property type="entry name" value="Sig_transdc_His_kin-like_C"/>
</dbReference>
<dbReference type="SUPFAM" id="SSF47384">
    <property type="entry name" value="Homodimeric domain of signal transducing histidine kinase"/>
    <property type="match status" value="1"/>
</dbReference>
<feature type="domain" description="Response regulatory" evidence="9">
    <location>
        <begin position="626"/>
        <end position="741"/>
    </location>
</feature>
<dbReference type="InterPro" id="IPR005467">
    <property type="entry name" value="His_kinase_dom"/>
</dbReference>
<dbReference type="EMBL" id="JBHTLJ010000003">
    <property type="protein sequence ID" value="MFD1162765.1"/>
    <property type="molecule type" value="Genomic_DNA"/>
</dbReference>
<dbReference type="Pfam" id="PF00512">
    <property type="entry name" value="HisKA"/>
    <property type="match status" value="1"/>
</dbReference>
<comment type="catalytic activity">
    <reaction evidence="1">
        <text>ATP + protein L-histidine = ADP + protein N-phospho-L-histidine.</text>
        <dbReference type="EC" id="2.7.13.3"/>
    </reaction>
</comment>
<dbReference type="Pfam" id="PF13424">
    <property type="entry name" value="TPR_12"/>
    <property type="match status" value="1"/>
</dbReference>
<dbReference type="InterPro" id="IPR011006">
    <property type="entry name" value="CheY-like_superfamily"/>
</dbReference>
<dbReference type="PANTHER" id="PTHR45339:SF1">
    <property type="entry name" value="HYBRID SIGNAL TRANSDUCTION HISTIDINE KINASE J"/>
    <property type="match status" value="1"/>
</dbReference>
<evidence type="ECO:0000256" key="1">
    <source>
        <dbReference type="ARBA" id="ARBA00000085"/>
    </source>
</evidence>
<dbReference type="InterPro" id="IPR003594">
    <property type="entry name" value="HATPase_dom"/>
</dbReference>
<dbReference type="Gene3D" id="1.25.40.10">
    <property type="entry name" value="Tetratricopeptide repeat domain"/>
    <property type="match status" value="1"/>
</dbReference>
<evidence type="ECO:0000313" key="11">
    <source>
        <dbReference type="Proteomes" id="UP001597163"/>
    </source>
</evidence>
<keyword evidence="7" id="KW-0812">Transmembrane</keyword>
<dbReference type="InterPro" id="IPR001789">
    <property type="entry name" value="Sig_transdc_resp-reg_receiver"/>
</dbReference>
<dbReference type="Proteomes" id="UP001597163">
    <property type="component" value="Unassembled WGS sequence"/>
</dbReference>
<dbReference type="SUPFAM" id="SSF52172">
    <property type="entry name" value="CheY-like"/>
    <property type="match status" value="1"/>
</dbReference>
<dbReference type="SMART" id="SM00387">
    <property type="entry name" value="HATPase_c"/>
    <property type="match status" value="1"/>
</dbReference>
<dbReference type="Gene3D" id="1.10.287.130">
    <property type="match status" value="1"/>
</dbReference>